<sequence>MSSSFDELKKTLMEAPVLSQPEPRVQYVVFTNASLNGLECKRKVIAYVSRQLNPHERNYPTHDSKLAVVVSALKILRHYVYGEKCRIFSNYKSLNQQRWTELLKDYDLTTKYHLGKANVVFDALSKKIVSTLTSLKARVCVENDGVSIKGHAILGKEVELRFIGRLYVPNEENLRQEIMKRSSPRTILFSSSKCKDV</sequence>
<accession>A0A5B6UU35</accession>
<dbReference type="InterPro" id="IPR041577">
    <property type="entry name" value="RT_RNaseH_2"/>
</dbReference>
<dbReference type="PANTHER" id="PTHR34072">
    <property type="entry name" value="ENZYMATIC POLYPROTEIN-RELATED"/>
    <property type="match status" value="1"/>
</dbReference>
<dbReference type="Proteomes" id="UP000325315">
    <property type="component" value="Unassembled WGS sequence"/>
</dbReference>
<organism evidence="2 3">
    <name type="scientific">Gossypium australe</name>
    <dbReference type="NCBI Taxonomy" id="47621"/>
    <lineage>
        <taxon>Eukaryota</taxon>
        <taxon>Viridiplantae</taxon>
        <taxon>Streptophyta</taxon>
        <taxon>Embryophyta</taxon>
        <taxon>Tracheophyta</taxon>
        <taxon>Spermatophyta</taxon>
        <taxon>Magnoliopsida</taxon>
        <taxon>eudicotyledons</taxon>
        <taxon>Gunneridae</taxon>
        <taxon>Pentapetalae</taxon>
        <taxon>rosids</taxon>
        <taxon>malvids</taxon>
        <taxon>Malvales</taxon>
        <taxon>Malvaceae</taxon>
        <taxon>Malvoideae</taxon>
        <taxon>Gossypium</taxon>
    </lineage>
</organism>
<evidence type="ECO:0000313" key="2">
    <source>
        <dbReference type="EMBL" id="KAA3461641.1"/>
    </source>
</evidence>
<dbReference type="OrthoDB" id="415724at2759"/>
<feature type="domain" description="Reverse transcriptase/retrotransposon-derived protein RNase H-like" evidence="1">
    <location>
        <begin position="3"/>
        <end position="86"/>
    </location>
</feature>
<evidence type="ECO:0000313" key="3">
    <source>
        <dbReference type="Proteomes" id="UP000325315"/>
    </source>
</evidence>
<name>A0A5B6UU35_9ROSI</name>
<reference evidence="3" key="1">
    <citation type="journal article" date="2019" name="Plant Biotechnol. J.">
        <title>Genome sequencing of the Australian wild diploid species Gossypium australe highlights disease resistance and delayed gland morphogenesis.</title>
        <authorList>
            <person name="Cai Y."/>
            <person name="Cai X."/>
            <person name="Wang Q."/>
            <person name="Wang P."/>
            <person name="Zhang Y."/>
            <person name="Cai C."/>
            <person name="Xu Y."/>
            <person name="Wang K."/>
            <person name="Zhou Z."/>
            <person name="Wang C."/>
            <person name="Geng S."/>
            <person name="Li B."/>
            <person name="Dong Q."/>
            <person name="Hou Y."/>
            <person name="Wang H."/>
            <person name="Ai P."/>
            <person name="Liu Z."/>
            <person name="Yi F."/>
            <person name="Sun M."/>
            <person name="An G."/>
            <person name="Cheng J."/>
            <person name="Zhang Y."/>
            <person name="Shi Q."/>
            <person name="Xie Y."/>
            <person name="Shi X."/>
            <person name="Chang Y."/>
            <person name="Huang F."/>
            <person name="Chen Y."/>
            <person name="Hong S."/>
            <person name="Mi L."/>
            <person name="Sun Q."/>
            <person name="Zhang L."/>
            <person name="Zhou B."/>
            <person name="Peng R."/>
            <person name="Zhang X."/>
            <person name="Liu F."/>
        </authorList>
    </citation>
    <scope>NUCLEOTIDE SEQUENCE [LARGE SCALE GENOMIC DNA]</scope>
    <source>
        <strain evidence="3">cv. PA1801</strain>
    </source>
</reference>
<proteinExistence type="predicted"/>
<dbReference type="Pfam" id="PF17919">
    <property type="entry name" value="RT_RNaseH_2"/>
    <property type="match status" value="1"/>
</dbReference>
<dbReference type="PANTHER" id="PTHR34072:SF52">
    <property type="entry name" value="RIBONUCLEASE H"/>
    <property type="match status" value="1"/>
</dbReference>
<keyword evidence="3" id="KW-1185">Reference proteome</keyword>
<dbReference type="EMBL" id="SMMG02000009">
    <property type="protein sequence ID" value="KAA3461641.1"/>
    <property type="molecule type" value="Genomic_DNA"/>
</dbReference>
<dbReference type="Gene3D" id="3.10.20.370">
    <property type="match status" value="1"/>
</dbReference>
<dbReference type="AlphaFoldDB" id="A0A5B6UU35"/>
<protein>
    <submittedName>
        <fullName evidence="2">CCHC-type integrase</fullName>
    </submittedName>
</protein>
<evidence type="ECO:0000259" key="1">
    <source>
        <dbReference type="Pfam" id="PF17919"/>
    </source>
</evidence>
<dbReference type="SUPFAM" id="SSF56672">
    <property type="entry name" value="DNA/RNA polymerases"/>
    <property type="match status" value="1"/>
</dbReference>
<gene>
    <name evidence="2" type="ORF">EPI10_028196</name>
</gene>
<dbReference type="InterPro" id="IPR043502">
    <property type="entry name" value="DNA/RNA_pol_sf"/>
</dbReference>
<comment type="caution">
    <text evidence="2">The sequence shown here is derived from an EMBL/GenBank/DDBJ whole genome shotgun (WGS) entry which is preliminary data.</text>
</comment>